<dbReference type="EMBL" id="JAGMVJ010000001">
    <property type="protein sequence ID" value="KAH7095431.1"/>
    <property type="molecule type" value="Genomic_DNA"/>
</dbReference>
<dbReference type="PANTHER" id="PTHR43035">
    <property type="entry name" value="FATTY ACID REPRESSION MUTANT PROTEIN 2-RELATED"/>
    <property type="match status" value="1"/>
</dbReference>
<dbReference type="Pfam" id="PF00881">
    <property type="entry name" value="Nitroreductase"/>
    <property type="match status" value="1"/>
</dbReference>
<evidence type="ECO:0000256" key="3">
    <source>
        <dbReference type="ARBA" id="ARBA00007118"/>
    </source>
</evidence>
<keyword evidence="5" id="KW-0560">Oxidoreductase</keyword>
<sequence length="207" mass="23225">MADSFLEIIKARRTCYTLSAKSPIPDERILAIVGDVIKHSPSSFNCQSTRLVVLLRDDHVRFWEIAKECFKGTMSPTDYQNYEAKLLGRQAGFGTILIFEDQATIHEFQVKFPRFKAHLLDFSEANSAIQAFNLWTALHLEGFGCNLQHVNPTVDQKVVAEWNVPAAWTLKAQLVFGLPTGGAPHDKSFKSVEERIVVHGNIVDGKP</sequence>
<dbReference type="SUPFAM" id="SSF55469">
    <property type="entry name" value="FMN-dependent nitroreductase-like"/>
    <property type="match status" value="1"/>
</dbReference>
<dbReference type="AlphaFoldDB" id="A0A8K0RKF3"/>
<evidence type="ECO:0000256" key="4">
    <source>
        <dbReference type="ARBA" id="ARBA00022490"/>
    </source>
</evidence>
<dbReference type="FunFam" id="3.40.109.10:FF:000001">
    <property type="entry name" value="Nitroreductase family"/>
    <property type="match status" value="1"/>
</dbReference>
<evidence type="ECO:0000256" key="2">
    <source>
        <dbReference type="ARBA" id="ARBA00004496"/>
    </source>
</evidence>
<evidence type="ECO:0000256" key="6">
    <source>
        <dbReference type="ARBA" id="ARBA00023242"/>
    </source>
</evidence>
<protein>
    <submittedName>
        <fullName evidence="8">Nitroreductase-like protein</fullName>
    </submittedName>
</protein>
<name>A0A8K0RKF3_9PLEO</name>
<evidence type="ECO:0000259" key="7">
    <source>
        <dbReference type="Pfam" id="PF00881"/>
    </source>
</evidence>
<dbReference type="Proteomes" id="UP000813461">
    <property type="component" value="Unassembled WGS sequence"/>
</dbReference>
<reference evidence="8" key="1">
    <citation type="journal article" date="2021" name="Nat. Commun.">
        <title>Genetic determinants of endophytism in the Arabidopsis root mycobiome.</title>
        <authorList>
            <person name="Mesny F."/>
            <person name="Miyauchi S."/>
            <person name="Thiergart T."/>
            <person name="Pickel B."/>
            <person name="Atanasova L."/>
            <person name="Karlsson M."/>
            <person name="Huettel B."/>
            <person name="Barry K.W."/>
            <person name="Haridas S."/>
            <person name="Chen C."/>
            <person name="Bauer D."/>
            <person name="Andreopoulos W."/>
            <person name="Pangilinan J."/>
            <person name="LaButti K."/>
            <person name="Riley R."/>
            <person name="Lipzen A."/>
            <person name="Clum A."/>
            <person name="Drula E."/>
            <person name="Henrissat B."/>
            <person name="Kohler A."/>
            <person name="Grigoriev I.V."/>
            <person name="Martin F.M."/>
            <person name="Hacquard S."/>
        </authorList>
    </citation>
    <scope>NUCLEOTIDE SEQUENCE</scope>
    <source>
        <strain evidence="8">MPI-SDFR-AT-0120</strain>
    </source>
</reference>
<dbReference type="GO" id="GO:0034599">
    <property type="term" value="P:cellular response to oxidative stress"/>
    <property type="evidence" value="ECO:0007669"/>
    <property type="project" value="InterPro"/>
</dbReference>
<dbReference type="InterPro" id="IPR000415">
    <property type="entry name" value="Nitroreductase-like"/>
</dbReference>
<proteinExistence type="inferred from homology"/>
<dbReference type="GO" id="GO:0005634">
    <property type="term" value="C:nucleus"/>
    <property type="evidence" value="ECO:0007669"/>
    <property type="project" value="UniProtKB-SubCell"/>
</dbReference>
<evidence type="ECO:0000313" key="8">
    <source>
        <dbReference type="EMBL" id="KAH7095431.1"/>
    </source>
</evidence>
<dbReference type="GO" id="GO:0016491">
    <property type="term" value="F:oxidoreductase activity"/>
    <property type="evidence" value="ECO:0007669"/>
    <property type="project" value="UniProtKB-KW"/>
</dbReference>
<dbReference type="OrthoDB" id="2138173at2759"/>
<feature type="domain" description="Nitroreductase" evidence="7">
    <location>
        <begin position="9"/>
        <end position="177"/>
    </location>
</feature>
<keyword evidence="6" id="KW-0539">Nucleus</keyword>
<accession>A0A8K0RKF3</accession>
<dbReference type="CDD" id="cd02140">
    <property type="entry name" value="Frm2-like"/>
    <property type="match status" value="1"/>
</dbReference>
<dbReference type="PANTHER" id="PTHR43035:SF1">
    <property type="entry name" value="FATTY ACID REPRESSION MUTANT PROTEIN 2-RELATED"/>
    <property type="match status" value="1"/>
</dbReference>
<evidence type="ECO:0000256" key="5">
    <source>
        <dbReference type="ARBA" id="ARBA00023002"/>
    </source>
</evidence>
<dbReference type="InterPro" id="IPR033877">
    <property type="entry name" value="Frm2/Hbn1"/>
</dbReference>
<dbReference type="Gene3D" id="3.40.109.10">
    <property type="entry name" value="NADH Oxidase"/>
    <property type="match status" value="1"/>
</dbReference>
<comment type="caution">
    <text evidence="8">The sequence shown here is derived from an EMBL/GenBank/DDBJ whole genome shotgun (WGS) entry which is preliminary data.</text>
</comment>
<dbReference type="InterPro" id="IPR029479">
    <property type="entry name" value="Nitroreductase"/>
</dbReference>
<evidence type="ECO:0000313" key="9">
    <source>
        <dbReference type="Proteomes" id="UP000813461"/>
    </source>
</evidence>
<evidence type="ECO:0000256" key="1">
    <source>
        <dbReference type="ARBA" id="ARBA00004123"/>
    </source>
</evidence>
<keyword evidence="4" id="KW-0963">Cytoplasm</keyword>
<organism evidence="8 9">
    <name type="scientific">Paraphoma chrysanthemicola</name>
    <dbReference type="NCBI Taxonomy" id="798071"/>
    <lineage>
        <taxon>Eukaryota</taxon>
        <taxon>Fungi</taxon>
        <taxon>Dikarya</taxon>
        <taxon>Ascomycota</taxon>
        <taxon>Pezizomycotina</taxon>
        <taxon>Dothideomycetes</taxon>
        <taxon>Pleosporomycetidae</taxon>
        <taxon>Pleosporales</taxon>
        <taxon>Pleosporineae</taxon>
        <taxon>Phaeosphaeriaceae</taxon>
        <taxon>Paraphoma</taxon>
    </lineage>
</organism>
<comment type="subcellular location">
    <subcellularLocation>
        <location evidence="2">Cytoplasm</location>
    </subcellularLocation>
    <subcellularLocation>
        <location evidence="1">Nucleus</location>
    </subcellularLocation>
</comment>
<comment type="similarity">
    <text evidence="3">Belongs to the nitroreductase family.</text>
</comment>
<gene>
    <name evidence="8" type="ORF">FB567DRAFT_623700</name>
</gene>
<keyword evidence="9" id="KW-1185">Reference proteome</keyword>
<dbReference type="GO" id="GO:0005737">
    <property type="term" value="C:cytoplasm"/>
    <property type="evidence" value="ECO:0007669"/>
    <property type="project" value="UniProtKB-SubCell"/>
</dbReference>